<comment type="similarity">
    <text evidence="2">Belongs to the membrane magnesium transporter (TC 1.A.67) family.</text>
</comment>
<dbReference type="GO" id="GO:0006644">
    <property type="term" value="P:phospholipid metabolic process"/>
    <property type="evidence" value="ECO:0007669"/>
    <property type="project" value="EnsemblFungi"/>
</dbReference>
<dbReference type="Proteomes" id="UP000054304">
    <property type="component" value="Unassembled WGS sequence"/>
</dbReference>
<accession>A0A0C7N232</accession>
<evidence type="ECO:0000256" key="4">
    <source>
        <dbReference type="ARBA" id="ARBA00022989"/>
    </source>
</evidence>
<evidence type="ECO:0000256" key="2">
    <source>
        <dbReference type="ARBA" id="ARBA00006109"/>
    </source>
</evidence>
<sequence>MSLISKFVFTVALLQILHSGFSSHEFVTMKQRLAANSDLDLDALFLPRDVQIEAFCGVVLLALSIFLSFGKQEFLPLSGKLKLLKQDGVLQEISINKATNAKNLAGSNPYGEITNLPSFVDIHAKRAEVRRWREEQIQSKA</sequence>
<dbReference type="GO" id="GO:0032977">
    <property type="term" value="F:membrane insertase activity"/>
    <property type="evidence" value="ECO:0007669"/>
    <property type="project" value="EnsemblFungi"/>
</dbReference>
<dbReference type="HOGENOM" id="CLU_132206_1_0_1"/>
<dbReference type="GO" id="GO:0072546">
    <property type="term" value="C:EMC complex"/>
    <property type="evidence" value="ECO:0007669"/>
    <property type="project" value="EnsemblFungi"/>
</dbReference>
<dbReference type="STRING" id="1245769.A0A0C7N232"/>
<keyword evidence="3" id="KW-0812">Transmembrane</keyword>
<dbReference type="RefSeq" id="XP_022626866.1">
    <property type="nucleotide sequence ID" value="XM_022774805.1"/>
</dbReference>
<dbReference type="OrthoDB" id="44756at2759"/>
<evidence type="ECO:0000256" key="1">
    <source>
        <dbReference type="ARBA" id="ARBA00004127"/>
    </source>
</evidence>
<protein>
    <submittedName>
        <fullName evidence="6">LALA0S01e15236g1_1</fullName>
    </submittedName>
</protein>
<proteinExistence type="inferred from homology"/>
<keyword evidence="5" id="KW-0472">Membrane</keyword>
<dbReference type="InterPro" id="IPR018937">
    <property type="entry name" value="MMgT"/>
</dbReference>
<evidence type="ECO:0000313" key="7">
    <source>
        <dbReference type="Proteomes" id="UP000054304"/>
    </source>
</evidence>
<dbReference type="EMBL" id="LN736360">
    <property type="protein sequence ID" value="CEP60624.1"/>
    <property type="molecule type" value="Genomic_DNA"/>
</dbReference>
<dbReference type="AlphaFoldDB" id="A0A0C7N232"/>
<keyword evidence="4" id="KW-1133">Transmembrane helix</keyword>
<reference evidence="6 7" key="1">
    <citation type="submission" date="2014-12" db="EMBL/GenBank/DDBJ databases">
        <authorList>
            <person name="Neuveglise Cecile"/>
        </authorList>
    </citation>
    <scope>NUCLEOTIDE SEQUENCE [LARGE SCALE GENOMIC DNA]</scope>
    <source>
        <strain evidence="6 7">CBS 12615</strain>
    </source>
</reference>
<dbReference type="GO" id="GO:0034975">
    <property type="term" value="P:protein folding in endoplasmic reticulum"/>
    <property type="evidence" value="ECO:0007669"/>
    <property type="project" value="TreeGrafter"/>
</dbReference>
<dbReference type="GeneID" id="34684026"/>
<name>A0A0C7N232_9SACH</name>
<dbReference type="Pfam" id="PF10270">
    <property type="entry name" value="MMgT"/>
    <property type="match status" value="1"/>
</dbReference>
<dbReference type="PANTHER" id="PTHR28144:SF1">
    <property type="entry name" value="ER MEMBRANE PROTEIN COMPLEX SUBUNIT 5"/>
    <property type="match status" value="1"/>
</dbReference>
<dbReference type="PANTHER" id="PTHR28144">
    <property type="entry name" value="ER MEMBRANE PROTEIN COMPLEX SUBUNIT 5"/>
    <property type="match status" value="1"/>
</dbReference>
<dbReference type="InterPro" id="IPR053279">
    <property type="entry name" value="EMC_subunit"/>
</dbReference>
<evidence type="ECO:0000256" key="3">
    <source>
        <dbReference type="ARBA" id="ARBA00022692"/>
    </source>
</evidence>
<evidence type="ECO:0000256" key="5">
    <source>
        <dbReference type="ARBA" id="ARBA00023136"/>
    </source>
</evidence>
<dbReference type="GO" id="GO:0015914">
    <property type="term" value="P:phospholipid transport"/>
    <property type="evidence" value="ECO:0007669"/>
    <property type="project" value="EnsemblFungi"/>
</dbReference>
<evidence type="ECO:0000313" key="6">
    <source>
        <dbReference type="EMBL" id="CEP60624.1"/>
    </source>
</evidence>
<gene>
    <name evidence="6" type="ORF">LALA0_S01e15236g</name>
</gene>
<dbReference type="GO" id="GO:0045050">
    <property type="term" value="P:protein insertion into ER membrane by stop-transfer membrane-anchor sequence"/>
    <property type="evidence" value="ECO:0007669"/>
    <property type="project" value="EnsemblFungi"/>
</dbReference>
<comment type="subcellular location">
    <subcellularLocation>
        <location evidence="1">Endomembrane system</location>
        <topology evidence="1">Multi-pass membrane protein</topology>
    </subcellularLocation>
</comment>
<keyword evidence="7" id="KW-1185">Reference proteome</keyword>
<organism evidence="6 7">
    <name type="scientific">Lachancea lanzarotensis</name>
    <dbReference type="NCBI Taxonomy" id="1245769"/>
    <lineage>
        <taxon>Eukaryota</taxon>
        <taxon>Fungi</taxon>
        <taxon>Dikarya</taxon>
        <taxon>Ascomycota</taxon>
        <taxon>Saccharomycotina</taxon>
        <taxon>Saccharomycetes</taxon>
        <taxon>Saccharomycetales</taxon>
        <taxon>Saccharomycetaceae</taxon>
        <taxon>Lachancea</taxon>
    </lineage>
</organism>